<proteinExistence type="inferred from homology"/>
<evidence type="ECO:0000256" key="13">
    <source>
        <dbReference type="ARBA" id="ARBA00023146"/>
    </source>
</evidence>
<dbReference type="SUPFAM" id="SSF54991">
    <property type="entry name" value="Anticodon-binding domain of PheRS"/>
    <property type="match status" value="1"/>
</dbReference>
<dbReference type="InterPro" id="IPR005147">
    <property type="entry name" value="tRNA_synthase_B5-dom"/>
</dbReference>
<accession>W2V0P3</accession>
<dbReference type="Gene3D" id="2.40.50.140">
    <property type="entry name" value="Nucleic acid-binding proteins"/>
    <property type="match status" value="1"/>
</dbReference>
<evidence type="ECO:0000256" key="12">
    <source>
        <dbReference type="ARBA" id="ARBA00022917"/>
    </source>
</evidence>
<name>W2V0P3_9RICK</name>
<evidence type="ECO:0000256" key="3">
    <source>
        <dbReference type="ARBA" id="ARBA00011209"/>
    </source>
</evidence>
<dbReference type="GO" id="GO:0005524">
    <property type="term" value="F:ATP binding"/>
    <property type="evidence" value="ECO:0007669"/>
    <property type="project" value="UniProtKB-UniRule"/>
</dbReference>
<evidence type="ECO:0000256" key="11">
    <source>
        <dbReference type="ARBA" id="ARBA00022884"/>
    </source>
</evidence>
<dbReference type="GO" id="GO:0000287">
    <property type="term" value="F:magnesium ion binding"/>
    <property type="evidence" value="ECO:0007669"/>
    <property type="project" value="UniProtKB-UniRule"/>
</dbReference>
<dbReference type="Gene3D" id="3.30.70.380">
    <property type="entry name" value="Ferrodoxin-fold anticodon-binding domain"/>
    <property type="match status" value="1"/>
</dbReference>
<feature type="binding site" evidence="15">
    <location>
        <position position="449"/>
    </location>
    <ligand>
        <name>Mg(2+)</name>
        <dbReference type="ChEBI" id="CHEBI:18420"/>
        <note>shared with alpha subunit</note>
    </ligand>
</feature>
<comment type="subcellular location">
    <subcellularLocation>
        <location evidence="1 15">Cytoplasm</location>
    </subcellularLocation>
</comment>
<keyword evidence="12 15" id="KW-0648">Protein biosynthesis</keyword>
<dbReference type="NCBIfam" id="NF045760">
    <property type="entry name" value="YtpR"/>
    <property type="match status" value="1"/>
</dbReference>
<evidence type="ECO:0000259" key="17">
    <source>
        <dbReference type="PROSITE" id="PS50886"/>
    </source>
</evidence>
<dbReference type="InterPro" id="IPR012340">
    <property type="entry name" value="NA-bd_OB-fold"/>
</dbReference>
<dbReference type="InterPro" id="IPR005146">
    <property type="entry name" value="B3/B4_tRNA-bd"/>
</dbReference>
<dbReference type="Gene3D" id="3.50.40.10">
    <property type="entry name" value="Phenylalanyl-trna Synthetase, Chain B, domain 3"/>
    <property type="match status" value="1"/>
</dbReference>
<evidence type="ECO:0000259" key="19">
    <source>
        <dbReference type="PROSITE" id="PS51483"/>
    </source>
</evidence>
<evidence type="ECO:0000256" key="8">
    <source>
        <dbReference type="ARBA" id="ARBA00022741"/>
    </source>
</evidence>
<keyword evidence="21" id="KW-1185">Reference proteome</keyword>
<evidence type="ECO:0000256" key="14">
    <source>
        <dbReference type="ARBA" id="ARBA00049255"/>
    </source>
</evidence>
<comment type="subunit">
    <text evidence="3 15">Tetramer of two alpha and two beta subunits.</text>
</comment>
<dbReference type="Pfam" id="PF17759">
    <property type="entry name" value="tRNA_synthFbeta"/>
    <property type="match status" value="1"/>
</dbReference>
<dbReference type="GO" id="GO:0004826">
    <property type="term" value="F:phenylalanine-tRNA ligase activity"/>
    <property type="evidence" value="ECO:0007669"/>
    <property type="project" value="UniProtKB-UniRule"/>
</dbReference>
<dbReference type="PANTHER" id="PTHR10947:SF0">
    <property type="entry name" value="PHENYLALANINE--TRNA LIGASE BETA SUBUNIT"/>
    <property type="match status" value="1"/>
</dbReference>
<dbReference type="InterPro" id="IPR002547">
    <property type="entry name" value="tRNA-bd_dom"/>
</dbReference>
<evidence type="ECO:0000256" key="15">
    <source>
        <dbReference type="HAMAP-Rule" id="MF_00283"/>
    </source>
</evidence>
<dbReference type="InterPro" id="IPR045060">
    <property type="entry name" value="Phe-tRNA-ligase_IIc_bsu"/>
</dbReference>
<dbReference type="InterPro" id="IPR004532">
    <property type="entry name" value="Phe-tRNA-ligase_IIc_bsu_bact"/>
</dbReference>
<evidence type="ECO:0000256" key="1">
    <source>
        <dbReference type="ARBA" id="ARBA00004496"/>
    </source>
</evidence>
<dbReference type="NCBIfam" id="TIGR00472">
    <property type="entry name" value="pheT_bact"/>
    <property type="match status" value="1"/>
</dbReference>
<evidence type="ECO:0000313" key="21">
    <source>
        <dbReference type="Proteomes" id="UP000018951"/>
    </source>
</evidence>
<evidence type="ECO:0000259" key="18">
    <source>
        <dbReference type="PROSITE" id="PS51447"/>
    </source>
</evidence>
<dbReference type="SUPFAM" id="SSF46955">
    <property type="entry name" value="Putative DNA-binding domain"/>
    <property type="match status" value="1"/>
</dbReference>
<dbReference type="SMART" id="SM00896">
    <property type="entry name" value="FDX-ACB"/>
    <property type="match status" value="1"/>
</dbReference>
<dbReference type="EMBL" id="AXCJ01000009">
    <property type="protein sequence ID" value="ETO91033.1"/>
    <property type="molecule type" value="Genomic_DNA"/>
</dbReference>
<evidence type="ECO:0000256" key="4">
    <source>
        <dbReference type="ARBA" id="ARBA00022490"/>
    </source>
</evidence>
<keyword evidence="7 15" id="KW-0479">Metal-binding</keyword>
<evidence type="ECO:0000256" key="6">
    <source>
        <dbReference type="ARBA" id="ARBA00022598"/>
    </source>
</evidence>
<dbReference type="InterPro" id="IPR045864">
    <property type="entry name" value="aa-tRNA-synth_II/BPL/LPL"/>
</dbReference>
<dbReference type="GO" id="GO:0009328">
    <property type="term" value="C:phenylalanine-tRNA ligase complex"/>
    <property type="evidence" value="ECO:0007669"/>
    <property type="project" value="TreeGrafter"/>
</dbReference>
<comment type="caution">
    <text evidence="20">The sequence shown here is derived from an EMBL/GenBank/DDBJ whole genome shotgun (WGS) entry which is preliminary data.</text>
</comment>
<gene>
    <name evidence="15 20" type="primary">pheT</name>
    <name evidence="20" type="ORF">P857_108</name>
</gene>
<dbReference type="Pfam" id="PF01588">
    <property type="entry name" value="tRNA_bind"/>
    <property type="match status" value="1"/>
</dbReference>
<feature type="domain" description="TRNA-binding" evidence="17">
    <location>
        <begin position="40"/>
        <end position="148"/>
    </location>
</feature>
<keyword evidence="11 16" id="KW-0694">RNA-binding</keyword>
<dbReference type="Gene3D" id="3.30.930.10">
    <property type="entry name" value="Bira Bifunctional Protein, Domain 2"/>
    <property type="match status" value="1"/>
</dbReference>
<dbReference type="InterPro" id="IPR036690">
    <property type="entry name" value="Fdx_antiC-bd_sf"/>
</dbReference>
<comment type="similarity">
    <text evidence="2 15">Belongs to the phenylalanyl-tRNA synthetase beta subunit family. Type 1 subfamily.</text>
</comment>
<dbReference type="PANTHER" id="PTHR10947">
    <property type="entry name" value="PHENYLALANYL-TRNA SYNTHETASE BETA CHAIN AND LEUCINE-RICH REPEAT-CONTAINING PROTEIN 47"/>
    <property type="match status" value="1"/>
</dbReference>
<dbReference type="Proteomes" id="UP000018951">
    <property type="component" value="Unassembled WGS sequence"/>
</dbReference>
<dbReference type="Gene3D" id="3.30.56.10">
    <property type="match status" value="2"/>
</dbReference>
<reference evidence="20 21" key="1">
    <citation type="journal article" date="2013" name="PLoS ONE">
        <title>Bacterial endosymbiosis in a chordate host: long-term co-evolution and conservation of secondary metabolism.</title>
        <authorList>
            <person name="Kwan J.C."/>
            <person name="Schmidt E.W."/>
        </authorList>
    </citation>
    <scope>NUCLEOTIDE SEQUENCE [LARGE SCALE GENOMIC DNA]</scope>
    <source>
        <strain evidence="21">L6</strain>
    </source>
</reference>
<dbReference type="SUPFAM" id="SSF56037">
    <property type="entry name" value="PheT/TilS domain"/>
    <property type="match status" value="1"/>
</dbReference>
<dbReference type="SMART" id="SM00874">
    <property type="entry name" value="B5"/>
    <property type="match status" value="1"/>
</dbReference>
<sequence length="773" mass="88143">MFMQFALSIIKNYLKLHKTLSVTELESALNNIGFEVEGISNSYPDLVYAKILSIQKHSNADTLNLCVVFDGRDELQVVCGANNLYVGMQTVLARIGSEIPSGMRVKKSKIRSVVSYGMMCSEKELGLSTNHEGIIDIKHSCVYGEEFFDPVFKLAITPNRGDCLGVLGLARELHAFGLGDLKPIDIPEYTPRFDNPVVVTVDSNILCEYFSGCSIKNVDMSLITPEYITEYLTKIGVKSINIIVDILNYLTSQYNQPLHAYDLQTISDIHVYKSMSNHSFRGLDEQDYILSSDTVVVGNKSEVYCVAGGLGSYDTRCSQKTKDIFVEAAVFNSHSVYRMRKDVGINTDSSYRFERKVDRAFTKNVLKMAIGLITKYMPDAQVSNIVETYADSYQPSIMDLPDYKYISDILGVEVPKSTVDNILDRLGFIYKQDRMVIPSWRNDIEGMPDIVEEIMRIYGVDKIPEIPLSIHNGIVKIPDIKNYISDFLVSTGYYEILTWSFINHKNCKYFISCDDISVVSNPIKNRNILRPSMIFGFLENIEENKKREYEQINFFEFGKVFSKTYEMDCLCVARYGSSVGRNIFETGCSVDFFHVKASLERVLSLYNVSGYSMEYDDIPNYFHPSRSCKIVYRKQVIAYIGEVHPMLSGISVVFFELYLERLPVSGRHSLSTFHINKYPPVFRDFCFVFADPNLRYCNISEICDDVIKNHDFVCEVKLFDRFILDCGLSFAMEIKMYSKLRTLNSTEIDNLSEELINSMKDKLGGILRRDLEG</sequence>
<dbReference type="SMART" id="SM00873">
    <property type="entry name" value="B3_4"/>
    <property type="match status" value="1"/>
</dbReference>
<dbReference type="STRING" id="1401685.P857_108"/>
<dbReference type="HAMAP" id="MF_00283">
    <property type="entry name" value="Phe_tRNA_synth_beta1"/>
    <property type="match status" value="1"/>
</dbReference>
<dbReference type="PATRIC" id="fig|1401685.3.peg.928"/>
<dbReference type="GO" id="GO:0006432">
    <property type="term" value="P:phenylalanyl-tRNA aminoacylation"/>
    <property type="evidence" value="ECO:0007669"/>
    <property type="project" value="UniProtKB-UniRule"/>
</dbReference>
<keyword evidence="8 15" id="KW-0547">Nucleotide-binding</keyword>
<dbReference type="PROSITE" id="PS51483">
    <property type="entry name" value="B5"/>
    <property type="match status" value="1"/>
</dbReference>
<evidence type="ECO:0000256" key="9">
    <source>
        <dbReference type="ARBA" id="ARBA00022840"/>
    </source>
</evidence>
<dbReference type="GO" id="GO:0000049">
    <property type="term" value="F:tRNA binding"/>
    <property type="evidence" value="ECO:0007669"/>
    <property type="project" value="UniProtKB-UniRule"/>
</dbReference>
<keyword evidence="9 15" id="KW-0067">ATP-binding</keyword>
<evidence type="ECO:0000256" key="16">
    <source>
        <dbReference type="PROSITE-ProRule" id="PRU00209"/>
    </source>
</evidence>
<protein>
    <recommendedName>
        <fullName evidence="15">Phenylalanine--tRNA ligase beta subunit</fullName>
        <ecNumber evidence="15">6.1.1.20</ecNumber>
    </recommendedName>
    <alternativeName>
        <fullName evidence="15">Phenylalanyl-tRNA synthetase beta subunit</fullName>
        <shortName evidence="15">PheRS</shortName>
    </alternativeName>
</protein>
<evidence type="ECO:0000256" key="5">
    <source>
        <dbReference type="ARBA" id="ARBA00022555"/>
    </source>
</evidence>
<comment type="catalytic activity">
    <reaction evidence="14 15">
        <text>tRNA(Phe) + L-phenylalanine + ATP = L-phenylalanyl-tRNA(Phe) + AMP + diphosphate + H(+)</text>
        <dbReference type="Rhea" id="RHEA:19413"/>
        <dbReference type="Rhea" id="RHEA-COMP:9668"/>
        <dbReference type="Rhea" id="RHEA-COMP:9699"/>
        <dbReference type="ChEBI" id="CHEBI:15378"/>
        <dbReference type="ChEBI" id="CHEBI:30616"/>
        <dbReference type="ChEBI" id="CHEBI:33019"/>
        <dbReference type="ChEBI" id="CHEBI:58095"/>
        <dbReference type="ChEBI" id="CHEBI:78442"/>
        <dbReference type="ChEBI" id="CHEBI:78531"/>
        <dbReference type="ChEBI" id="CHEBI:456215"/>
        <dbReference type="EC" id="6.1.1.20"/>
    </reaction>
</comment>
<evidence type="ECO:0000256" key="2">
    <source>
        <dbReference type="ARBA" id="ARBA00008653"/>
    </source>
</evidence>
<feature type="binding site" evidence="15">
    <location>
        <position position="453"/>
    </location>
    <ligand>
        <name>Mg(2+)</name>
        <dbReference type="ChEBI" id="CHEBI:18420"/>
        <note>shared with alpha subunit</note>
    </ligand>
</feature>
<feature type="binding site" evidence="15">
    <location>
        <position position="452"/>
    </location>
    <ligand>
        <name>Mg(2+)</name>
        <dbReference type="ChEBI" id="CHEBI:18420"/>
        <note>shared with alpha subunit</note>
    </ligand>
</feature>
<dbReference type="InterPro" id="IPR033714">
    <property type="entry name" value="tRNA_bind_bactPheRS"/>
</dbReference>
<dbReference type="PROSITE" id="PS51447">
    <property type="entry name" value="FDX_ACB"/>
    <property type="match status" value="1"/>
</dbReference>
<dbReference type="CDD" id="cd00769">
    <property type="entry name" value="PheRS_beta_core"/>
    <property type="match status" value="1"/>
</dbReference>
<dbReference type="SUPFAM" id="SSF55681">
    <property type="entry name" value="Class II aaRS and biotin synthetases"/>
    <property type="match status" value="1"/>
</dbReference>
<dbReference type="Pfam" id="PF03484">
    <property type="entry name" value="B5"/>
    <property type="match status" value="1"/>
</dbReference>
<keyword evidence="13 15" id="KW-0030">Aminoacyl-tRNA synthetase</keyword>
<evidence type="ECO:0000313" key="20">
    <source>
        <dbReference type="EMBL" id="ETO91033.1"/>
    </source>
</evidence>
<organism evidence="20 21">
    <name type="scientific">Candidatus Xenolissoclinum pacificiensis L6</name>
    <dbReference type="NCBI Taxonomy" id="1401685"/>
    <lineage>
        <taxon>Bacteria</taxon>
        <taxon>Pseudomonadati</taxon>
        <taxon>Pseudomonadota</taxon>
        <taxon>Alphaproteobacteria</taxon>
        <taxon>Rickettsiales</taxon>
        <taxon>Anaplasmataceae</taxon>
        <taxon>Candidatus Xenolissoclinum</taxon>
    </lineage>
</organism>
<keyword evidence="6 15" id="KW-0436">Ligase</keyword>
<keyword evidence="4 15" id="KW-0963">Cytoplasm</keyword>
<dbReference type="CDD" id="cd02796">
    <property type="entry name" value="tRNA_bind_bactPheRS"/>
    <property type="match status" value="1"/>
</dbReference>
<dbReference type="PROSITE" id="PS50886">
    <property type="entry name" value="TRBD"/>
    <property type="match status" value="1"/>
</dbReference>
<dbReference type="AlphaFoldDB" id="W2V0P3"/>
<dbReference type="InterPro" id="IPR020825">
    <property type="entry name" value="Phe-tRNA_synthase-like_B3/B4"/>
</dbReference>
<keyword evidence="5 16" id="KW-0820">tRNA-binding</keyword>
<comment type="cofactor">
    <cofactor evidence="15">
        <name>Mg(2+)</name>
        <dbReference type="ChEBI" id="CHEBI:18420"/>
    </cofactor>
    <text evidence="15">Binds 2 magnesium ions per tetramer.</text>
</comment>
<evidence type="ECO:0000256" key="7">
    <source>
        <dbReference type="ARBA" id="ARBA00022723"/>
    </source>
</evidence>
<dbReference type="InterPro" id="IPR005121">
    <property type="entry name" value="Fdx_antiC-bd"/>
</dbReference>
<evidence type="ECO:0000256" key="10">
    <source>
        <dbReference type="ARBA" id="ARBA00022842"/>
    </source>
</evidence>
<keyword evidence="10 15" id="KW-0460">Magnesium</keyword>
<dbReference type="SUPFAM" id="SSF50249">
    <property type="entry name" value="Nucleic acid-binding proteins"/>
    <property type="match status" value="1"/>
</dbReference>
<dbReference type="InterPro" id="IPR041616">
    <property type="entry name" value="PheRS_beta_core"/>
</dbReference>
<feature type="binding site" evidence="15">
    <location>
        <position position="443"/>
    </location>
    <ligand>
        <name>Mg(2+)</name>
        <dbReference type="ChEBI" id="CHEBI:18420"/>
        <note>shared with alpha subunit</note>
    </ligand>
</feature>
<dbReference type="Pfam" id="PF03483">
    <property type="entry name" value="B3_4"/>
    <property type="match status" value="1"/>
</dbReference>
<dbReference type="InterPro" id="IPR009061">
    <property type="entry name" value="DNA-bd_dom_put_sf"/>
</dbReference>
<feature type="domain" description="B5" evidence="19">
    <location>
        <begin position="394"/>
        <end position="465"/>
    </location>
</feature>
<feature type="domain" description="FDX-ACB" evidence="18">
    <location>
        <begin position="676"/>
        <end position="768"/>
    </location>
</feature>
<dbReference type="EC" id="6.1.1.20" evidence="15"/>